<accession>A0ABS4WPU1</accession>
<evidence type="ECO:0000256" key="1">
    <source>
        <dbReference type="SAM" id="Phobius"/>
    </source>
</evidence>
<keyword evidence="3" id="KW-1185">Reference proteome</keyword>
<feature type="transmembrane region" description="Helical" evidence="1">
    <location>
        <begin position="21"/>
        <end position="44"/>
    </location>
</feature>
<feature type="transmembrane region" description="Helical" evidence="1">
    <location>
        <begin position="56"/>
        <end position="77"/>
    </location>
</feature>
<organism evidence="2 3">
    <name type="scientific">Microbacterium phyllosphaerae</name>
    <dbReference type="NCBI Taxonomy" id="124798"/>
    <lineage>
        <taxon>Bacteria</taxon>
        <taxon>Bacillati</taxon>
        <taxon>Actinomycetota</taxon>
        <taxon>Actinomycetes</taxon>
        <taxon>Micrococcales</taxon>
        <taxon>Microbacteriaceae</taxon>
        <taxon>Microbacterium</taxon>
    </lineage>
</organism>
<gene>
    <name evidence="2" type="ORF">JOF42_001724</name>
</gene>
<protein>
    <recommendedName>
        <fullName evidence="4">YcxB-like protein domain-containing protein</fullName>
    </recommendedName>
</protein>
<keyword evidence="1" id="KW-0812">Transmembrane</keyword>
<comment type="caution">
    <text evidence="2">The sequence shown here is derived from an EMBL/GenBank/DDBJ whole genome shotgun (WGS) entry which is preliminary data.</text>
</comment>
<keyword evidence="1" id="KW-0472">Membrane</keyword>
<sequence length="157" mass="16453">MSLTVDERLLRGMARDAAVYALTRPTAIIMWVALTAALALSILNQSAAGGSPGLSGLLPVASIALMVYAVVMTIVGARRAVRSATPPGTVVWVRLGETALHIGAGTRTSDIDYRTFQSMRAGRDAVLLKLRGASAITAIPRSLLTDADIAQLRARIG</sequence>
<keyword evidence="1" id="KW-1133">Transmembrane helix</keyword>
<evidence type="ECO:0000313" key="2">
    <source>
        <dbReference type="EMBL" id="MBP2378229.1"/>
    </source>
</evidence>
<dbReference type="RefSeq" id="WP_210097486.1">
    <property type="nucleotide sequence ID" value="NZ_BAAAIO010000001.1"/>
</dbReference>
<proteinExistence type="predicted"/>
<evidence type="ECO:0008006" key="4">
    <source>
        <dbReference type="Google" id="ProtNLM"/>
    </source>
</evidence>
<dbReference type="Proteomes" id="UP000703720">
    <property type="component" value="Unassembled WGS sequence"/>
</dbReference>
<reference evidence="2 3" key="1">
    <citation type="submission" date="2021-03" db="EMBL/GenBank/DDBJ databases">
        <title>Sequencing the genomes of 1000 actinobacteria strains.</title>
        <authorList>
            <person name="Klenk H.-P."/>
        </authorList>
    </citation>
    <scope>NUCLEOTIDE SEQUENCE [LARGE SCALE GENOMIC DNA]</scope>
    <source>
        <strain evidence="2 3">DSM 13468</strain>
    </source>
</reference>
<evidence type="ECO:0000313" key="3">
    <source>
        <dbReference type="Proteomes" id="UP000703720"/>
    </source>
</evidence>
<name>A0ABS4WPU1_9MICO</name>
<dbReference type="EMBL" id="JAGIOA010000001">
    <property type="protein sequence ID" value="MBP2378229.1"/>
    <property type="molecule type" value="Genomic_DNA"/>
</dbReference>